<sequence>MRSTAISTTPSGPATHRHRVAVVGQDRAGLSLARAAVAAGHTVAGFDHDPGRIARLRAGRSPLGDELVAMHETGRYHATDDPAWLAGCDVYLVAAPVPLRRGRPDLGPVLAAADTIAGHLRDHDLVVLESWVSPGTTRGAFQEALAARSSARFYLAFSPERTGRAKLAGGVDRRSALAAAAFLRTTHDVVVTCATAEEAEAANLAGPAERRSA</sequence>
<dbReference type="PANTHER" id="PTHR43491">
    <property type="entry name" value="UDP-N-ACETYL-D-MANNOSAMINE DEHYDROGENASE"/>
    <property type="match status" value="1"/>
</dbReference>
<dbReference type="GO" id="GO:0016616">
    <property type="term" value="F:oxidoreductase activity, acting on the CH-OH group of donors, NAD or NADP as acceptor"/>
    <property type="evidence" value="ECO:0007669"/>
    <property type="project" value="InterPro"/>
</dbReference>
<dbReference type="SUPFAM" id="SSF51735">
    <property type="entry name" value="NAD(P)-binding Rossmann-fold domains"/>
    <property type="match status" value="1"/>
</dbReference>
<dbReference type="PIRSF" id="PIRSF500136">
    <property type="entry name" value="UDP_ManNAc_DH"/>
    <property type="match status" value="1"/>
</dbReference>
<protein>
    <recommendedName>
        <fullName evidence="1">UDP-glucose/GDP-mannose dehydrogenase N-terminal domain-containing protein</fullName>
    </recommendedName>
</protein>
<dbReference type="InterPro" id="IPR017476">
    <property type="entry name" value="UDP-Glc/GDP-Man"/>
</dbReference>
<reference evidence="2" key="1">
    <citation type="submission" date="2021-01" db="EMBL/GenBank/DDBJ databases">
        <title>Whole genome shotgun sequence of Actinoplanes siamensis NBRC 109076.</title>
        <authorList>
            <person name="Komaki H."/>
            <person name="Tamura T."/>
        </authorList>
    </citation>
    <scope>NUCLEOTIDE SEQUENCE</scope>
    <source>
        <strain evidence="2">NBRC 109076</strain>
    </source>
</reference>
<dbReference type="GO" id="GO:0000271">
    <property type="term" value="P:polysaccharide biosynthetic process"/>
    <property type="evidence" value="ECO:0007669"/>
    <property type="project" value="InterPro"/>
</dbReference>
<dbReference type="EMBL" id="BOMW01000037">
    <property type="protein sequence ID" value="GIF06669.1"/>
    <property type="molecule type" value="Genomic_DNA"/>
</dbReference>
<dbReference type="GO" id="GO:0016628">
    <property type="term" value="F:oxidoreductase activity, acting on the CH-CH group of donors, NAD or NADP as acceptor"/>
    <property type="evidence" value="ECO:0007669"/>
    <property type="project" value="InterPro"/>
</dbReference>
<evidence type="ECO:0000313" key="2">
    <source>
        <dbReference type="EMBL" id="GIF06669.1"/>
    </source>
</evidence>
<accession>A0A919TLQ5</accession>
<dbReference type="PIRSF" id="PIRSF000124">
    <property type="entry name" value="UDPglc_GDPman_dh"/>
    <property type="match status" value="1"/>
</dbReference>
<dbReference type="RefSeq" id="WP_203682101.1">
    <property type="nucleotide sequence ID" value="NZ_BOMW01000037.1"/>
</dbReference>
<dbReference type="Gene3D" id="3.40.50.720">
    <property type="entry name" value="NAD(P)-binding Rossmann-like Domain"/>
    <property type="match status" value="1"/>
</dbReference>
<dbReference type="Proteomes" id="UP000629619">
    <property type="component" value="Unassembled WGS sequence"/>
</dbReference>
<dbReference type="InterPro" id="IPR036291">
    <property type="entry name" value="NAD(P)-bd_dom_sf"/>
</dbReference>
<dbReference type="Pfam" id="PF03721">
    <property type="entry name" value="UDPG_MGDP_dh_N"/>
    <property type="match status" value="1"/>
</dbReference>
<proteinExistence type="predicted"/>
<dbReference type="AlphaFoldDB" id="A0A919TLQ5"/>
<gene>
    <name evidence="2" type="ORF">Asi03nite_42070</name>
</gene>
<keyword evidence="3" id="KW-1185">Reference proteome</keyword>
<evidence type="ECO:0000259" key="1">
    <source>
        <dbReference type="Pfam" id="PF03721"/>
    </source>
</evidence>
<dbReference type="InterPro" id="IPR028359">
    <property type="entry name" value="UDP_ManNAc/GlcNAc_DH"/>
</dbReference>
<dbReference type="InterPro" id="IPR001732">
    <property type="entry name" value="UDP-Glc/GDP-Man_DH_N"/>
</dbReference>
<feature type="domain" description="UDP-glucose/GDP-mannose dehydrogenase N-terminal" evidence="1">
    <location>
        <begin position="19"/>
        <end position="162"/>
    </location>
</feature>
<organism evidence="2 3">
    <name type="scientific">Actinoplanes siamensis</name>
    <dbReference type="NCBI Taxonomy" id="1223317"/>
    <lineage>
        <taxon>Bacteria</taxon>
        <taxon>Bacillati</taxon>
        <taxon>Actinomycetota</taxon>
        <taxon>Actinomycetes</taxon>
        <taxon>Micromonosporales</taxon>
        <taxon>Micromonosporaceae</taxon>
        <taxon>Actinoplanes</taxon>
    </lineage>
</organism>
<evidence type="ECO:0000313" key="3">
    <source>
        <dbReference type="Proteomes" id="UP000629619"/>
    </source>
</evidence>
<name>A0A919TLQ5_9ACTN</name>
<comment type="caution">
    <text evidence="2">The sequence shown here is derived from an EMBL/GenBank/DDBJ whole genome shotgun (WGS) entry which is preliminary data.</text>
</comment>
<dbReference type="PANTHER" id="PTHR43491:SF1">
    <property type="entry name" value="UDP-N-ACETYL-D-MANNOSAMINE DEHYDROGENASE"/>
    <property type="match status" value="1"/>
</dbReference>
<dbReference type="GO" id="GO:0051287">
    <property type="term" value="F:NAD binding"/>
    <property type="evidence" value="ECO:0007669"/>
    <property type="project" value="InterPro"/>
</dbReference>